<dbReference type="EMBL" id="JBBMEW010000049">
    <property type="protein sequence ID" value="MEQ2529711.1"/>
    <property type="molecule type" value="Genomic_DNA"/>
</dbReference>
<organism evidence="1 2">
    <name type="scientific">Robertmurraya yapensis</name>
    <name type="common">ex Hitch et al 2024</name>
    <dbReference type="NCBI Taxonomy" id="3133160"/>
    <lineage>
        <taxon>Bacteria</taxon>
        <taxon>Bacillati</taxon>
        <taxon>Bacillota</taxon>
        <taxon>Bacilli</taxon>
        <taxon>Bacillales</taxon>
        <taxon>Bacillaceae</taxon>
        <taxon>Robertmurraya</taxon>
    </lineage>
</organism>
<keyword evidence="2" id="KW-1185">Reference proteome</keyword>
<proteinExistence type="predicted"/>
<evidence type="ECO:0000313" key="2">
    <source>
        <dbReference type="Proteomes" id="UP001439875"/>
    </source>
</evidence>
<sequence length="275" mass="31629">MRIVIWFLCSFLLIGTPFNVSAAKKNNDIIKTEMLEWEEVNLLLPKYSKFTVKDVITGKEFRVQRRAGSRHADVQPLTNEDTATMKGIYNGTWSWKRRAIIVLHEDKKIAASMHGMPHGAGALKNNFPGHFCIHFYGSTTHRRNFMDLSHKLMILKAAGKLEDHLQKANPYELISALIAGIKEDDETIIDQVGLQDLKWAKILKQVDNVAITSMPQLPDEDLTGKLTLAVPIEVDWQMQGGRWKKYRGEIQLVRYTLFDSWKIDVDKFRKENFSE</sequence>
<comment type="caution">
    <text evidence="1">The sequence shown here is derived from an EMBL/GenBank/DDBJ whole genome shotgun (WGS) entry which is preliminary data.</text>
</comment>
<reference evidence="1" key="1">
    <citation type="submission" date="2024-03" db="EMBL/GenBank/DDBJ databases">
        <title>Human intestinal bacterial collection.</title>
        <authorList>
            <person name="Pauvert C."/>
            <person name="Hitch T.C.A."/>
            <person name="Clavel T."/>
        </authorList>
    </citation>
    <scope>NUCLEOTIDE SEQUENCE</scope>
    <source>
        <strain evidence="1">CLA-AA-H227</strain>
    </source>
</reference>
<name>A0ACC6SHV0_9BACI</name>
<evidence type="ECO:0000313" key="1">
    <source>
        <dbReference type="EMBL" id="MEQ2529711.1"/>
    </source>
</evidence>
<protein>
    <submittedName>
        <fullName evidence="1">Uncharacterized protein</fullName>
    </submittedName>
</protein>
<dbReference type="Proteomes" id="UP001439875">
    <property type="component" value="Unassembled WGS sequence"/>
</dbReference>
<accession>A0ACC6SHV0</accession>
<gene>
    <name evidence="1" type="ORF">WMO40_23885</name>
</gene>